<dbReference type="Gene3D" id="3.30.565.10">
    <property type="entry name" value="Histidine kinase-like ATPase, C-terminal domain"/>
    <property type="match status" value="1"/>
</dbReference>
<dbReference type="InterPro" id="IPR036890">
    <property type="entry name" value="HATPase_C_sf"/>
</dbReference>
<dbReference type="CDD" id="cd16936">
    <property type="entry name" value="HATPase_RsbW-like"/>
    <property type="match status" value="1"/>
</dbReference>
<dbReference type="Pfam" id="PF13581">
    <property type="entry name" value="HATPase_c_2"/>
    <property type="match status" value="1"/>
</dbReference>
<keyword evidence="4" id="KW-1185">Reference proteome</keyword>
<feature type="domain" description="Histidine kinase/HSP90-like ATPase" evidence="2">
    <location>
        <begin position="28"/>
        <end position="137"/>
    </location>
</feature>
<reference evidence="3" key="1">
    <citation type="submission" date="2021-05" db="EMBL/GenBank/DDBJ databases">
        <authorList>
            <person name="Arsene-Ploetze F."/>
        </authorList>
    </citation>
    <scope>NUCLEOTIDE SEQUENCE</scope>
    <source>
        <strain evidence="3">DSM 42138</strain>
    </source>
</reference>
<dbReference type="GO" id="GO:0004674">
    <property type="term" value="F:protein serine/threonine kinase activity"/>
    <property type="evidence" value="ECO:0007669"/>
    <property type="project" value="UniProtKB-KW"/>
</dbReference>
<evidence type="ECO:0000313" key="3">
    <source>
        <dbReference type="EMBL" id="CAG6396287.1"/>
    </source>
</evidence>
<name>A0A9W4DZE5_9ACTN</name>
<sequence length="156" mass="16444">MEVRGSVPHDQAPAPVPYEGVWRFTAPAVDASVPLVRHGVRTLVADLAVPVDDDILYGLLVIVSELVTNAVKHAAVLSPELGVEVAVGPDWIRVAVEDQHPYRPKALEADHGRTGGRGLLLVKTITTEAGGSCDIAQTATGGKVIWAALPLQPPAR</sequence>
<evidence type="ECO:0000256" key="1">
    <source>
        <dbReference type="ARBA" id="ARBA00022527"/>
    </source>
</evidence>
<organism evidence="3 4">
    <name type="scientific">Actinacidiphila cocklensis</name>
    <dbReference type="NCBI Taxonomy" id="887465"/>
    <lineage>
        <taxon>Bacteria</taxon>
        <taxon>Bacillati</taxon>
        <taxon>Actinomycetota</taxon>
        <taxon>Actinomycetes</taxon>
        <taxon>Kitasatosporales</taxon>
        <taxon>Streptomycetaceae</taxon>
        <taxon>Actinacidiphila</taxon>
    </lineage>
</organism>
<dbReference type="InterPro" id="IPR003594">
    <property type="entry name" value="HATPase_dom"/>
</dbReference>
<dbReference type="PANTHER" id="PTHR35526:SF3">
    <property type="entry name" value="ANTI-SIGMA-F FACTOR RSBW"/>
    <property type="match status" value="1"/>
</dbReference>
<keyword evidence="1" id="KW-0723">Serine/threonine-protein kinase</keyword>
<dbReference type="EMBL" id="CAJSLV010000070">
    <property type="protein sequence ID" value="CAG6396287.1"/>
    <property type="molecule type" value="Genomic_DNA"/>
</dbReference>
<keyword evidence="3" id="KW-0418">Kinase</keyword>
<proteinExistence type="predicted"/>
<comment type="caution">
    <text evidence="3">The sequence shown here is derived from an EMBL/GenBank/DDBJ whole genome shotgun (WGS) entry which is preliminary data.</text>
</comment>
<dbReference type="Proteomes" id="UP001152519">
    <property type="component" value="Unassembled WGS sequence"/>
</dbReference>
<protein>
    <submittedName>
        <fullName evidence="3">Histidine kinase-like ATPase domain-containing protein</fullName>
    </submittedName>
</protein>
<dbReference type="PANTHER" id="PTHR35526">
    <property type="entry name" value="ANTI-SIGMA-F FACTOR RSBW-RELATED"/>
    <property type="match status" value="1"/>
</dbReference>
<dbReference type="AlphaFoldDB" id="A0A9W4DZE5"/>
<keyword evidence="3" id="KW-0808">Transferase</keyword>
<dbReference type="InterPro" id="IPR050267">
    <property type="entry name" value="Anti-sigma-factor_SerPK"/>
</dbReference>
<dbReference type="SUPFAM" id="SSF55874">
    <property type="entry name" value="ATPase domain of HSP90 chaperone/DNA topoisomerase II/histidine kinase"/>
    <property type="match status" value="1"/>
</dbReference>
<accession>A0A9W4DZE5</accession>
<gene>
    <name evidence="3" type="ORF">SCOCK_40207</name>
</gene>
<evidence type="ECO:0000313" key="4">
    <source>
        <dbReference type="Proteomes" id="UP001152519"/>
    </source>
</evidence>
<evidence type="ECO:0000259" key="2">
    <source>
        <dbReference type="Pfam" id="PF13581"/>
    </source>
</evidence>